<dbReference type="GO" id="GO:0005886">
    <property type="term" value="C:plasma membrane"/>
    <property type="evidence" value="ECO:0007669"/>
    <property type="project" value="UniProtKB-SubCell"/>
</dbReference>
<dbReference type="PANTHER" id="PTHR32507">
    <property type="entry name" value="NA(+)/H(+) ANTIPORTER 1"/>
    <property type="match status" value="1"/>
</dbReference>
<evidence type="ECO:0000313" key="6">
    <source>
        <dbReference type="EMBL" id="GGI08182.1"/>
    </source>
</evidence>
<dbReference type="GO" id="GO:0015297">
    <property type="term" value="F:antiporter activity"/>
    <property type="evidence" value="ECO:0007669"/>
    <property type="project" value="UniProtKB-KW"/>
</dbReference>
<dbReference type="AlphaFoldDB" id="A0A8J3AA33"/>
<feature type="transmembrane region" description="Helical" evidence="5">
    <location>
        <begin position="62"/>
        <end position="83"/>
    </location>
</feature>
<feature type="transmembrane region" description="Helical" evidence="5">
    <location>
        <begin position="6"/>
        <end position="23"/>
    </location>
</feature>
<proteinExistence type="predicted"/>
<dbReference type="Proteomes" id="UP000650511">
    <property type="component" value="Unassembled WGS sequence"/>
</dbReference>
<reference evidence="6" key="2">
    <citation type="submission" date="2020-09" db="EMBL/GenBank/DDBJ databases">
        <authorList>
            <person name="Sun Q."/>
            <person name="Zhou Y."/>
        </authorList>
    </citation>
    <scope>NUCLEOTIDE SEQUENCE</scope>
    <source>
        <strain evidence="6">CGMCC 1.14988</strain>
    </source>
</reference>
<reference evidence="6" key="1">
    <citation type="journal article" date="2014" name="Int. J. Syst. Evol. Microbiol.">
        <title>Complete genome sequence of Corynebacterium casei LMG S-19264T (=DSM 44701T), isolated from a smear-ripened cheese.</title>
        <authorList>
            <consortium name="US DOE Joint Genome Institute (JGI-PGF)"/>
            <person name="Walter F."/>
            <person name="Albersmeier A."/>
            <person name="Kalinowski J."/>
            <person name="Ruckert C."/>
        </authorList>
    </citation>
    <scope>NUCLEOTIDE SEQUENCE</scope>
    <source>
        <strain evidence="6">CGMCC 1.14988</strain>
    </source>
</reference>
<keyword evidence="4" id="KW-0406">Ion transport</keyword>
<keyword evidence="7" id="KW-1185">Reference proteome</keyword>
<keyword evidence="5" id="KW-0472">Membrane</keyword>
<comment type="caution">
    <text evidence="6">The sequence shown here is derived from an EMBL/GenBank/DDBJ whole genome shotgun (WGS) entry which is preliminary data.</text>
</comment>
<accession>A0A8J3AA33</accession>
<feature type="transmembrane region" description="Helical" evidence="5">
    <location>
        <begin position="32"/>
        <end position="50"/>
    </location>
</feature>
<keyword evidence="5" id="KW-1133">Transmembrane helix</keyword>
<evidence type="ECO:0000256" key="2">
    <source>
        <dbReference type="ARBA" id="ARBA00022448"/>
    </source>
</evidence>
<evidence type="ECO:0000256" key="5">
    <source>
        <dbReference type="SAM" id="Phobius"/>
    </source>
</evidence>
<dbReference type="GO" id="GO:0006811">
    <property type="term" value="P:monoatomic ion transport"/>
    <property type="evidence" value="ECO:0007669"/>
    <property type="project" value="UniProtKB-KW"/>
</dbReference>
<dbReference type="EMBL" id="BMHA01000011">
    <property type="protein sequence ID" value="GGI08182.1"/>
    <property type="molecule type" value="Genomic_DNA"/>
</dbReference>
<dbReference type="PANTHER" id="PTHR32507:SF8">
    <property type="entry name" value="CNH1P"/>
    <property type="match status" value="1"/>
</dbReference>
<evidence type="ECO:0000256" key="4">
    <source>
        <dbReference type="ARBA" id="ARBA00023065"/>
    </source>
</evidence>
<sequence>MVLVGVSLVVARPLAGWIGLLGFRGGTRAENAVIAFFGIKGLGSLYYLAYGLNRTDLGEEGYLLWALTAVTIFTSLLVHGFTARPAMRWLDGRRAVDGQADPRAWTDTA</sequence>
<evidence type="ECO:0000256" key="1">
    <source>
        <dbReference type="ARBA" id="ARBA00004651"/>
    </source>
</evidence>
<keyword evidence="2" id="KW-0813">Transport</keyword>
<keyword evidence="5" id="KW-0812">Transmembrane</keyword>
<gene>
    <name evidence="6" type="ORF">GCM10011354_27810</name>
</gene>
<comment type="subcellular location">
    <subcellularLocation>
        <location evidence="1">Cell membrane</location>
        <topology evidence="1">Multi-pass membrane protein</topology>
    </subcellularLocation>
</comment>
<protein>
    <recommendedName>
        <fullName evidence="8">Sodium/hydrogen exchanger family protein</fullName>
    </recommendedName>
</protein>
<keyword evidence="3" id="KW-0050">Antiport</keyword>
<evidence type="ECO:0000256" key="3">
    <source>
        <dbReference type="ARBA" id="ARBA00022449"/>
    </source>
</evidence>
<evidence type="ECO:0000313" key="7">
    <source>
        <dbReference type="Proteomes" id="UP000650511"/>
    </source>
</evidence>
<name>A0A8J3AA33_9ACTN</name>
<organism evidence="6 7">
    <name type="scientific">Egicoccus halophilus</name>
    <dbReference type="NCBI Taxonomy" id="1670830"/>
    <lineage>
        <taxon>Bacteria</taxon>
        <taxon>Bacillati</taxon>
        <taxon>Actinomycetota</taxon>
        <taxon>Nitriliruptoria</taxon>
        <taxon>Egicoccales</taxon>
        <taxon>Egicoccaceae</taxon>
        <taxon>Egicoccus</taxon>
    </lineage>
</organism>
<evidence type="ECO:0008006" key="8">
    <source>
        <dbReference type="Google" id="ProtNLM"/>
    </source>
</evidence>